<comment type="caution">
    <text evidence="2">The sequence shown here is derived from an EMBL/GenBank/DDBJ whole genome shotgun (WGS) entry which is preliminary data.</text>
</comment>
<evidence type="ECO:0000313" key="3">
    <source>
        <dbReference type="Proteomes" id="UP001280121"/>
    </source>
</evidence>
<sequence length="256" mass="29884">MHEILGLEAGVGDKFRQEVQILWNAKVREIENDDRLMDLLNDANYNSDGSLNQTSMHYSEDEISNEENRVEDEVPNENNGVGDKLPNDSGDENDGLSNVNKDDIAEEEVLLRLSVLTVRWFLDLLHRHVGVHEKRQVAFLKAMDKIQQTFLEAHAYLSNISLETWAVHAFDSECKSEHNTNNAVEAFNGWMTKRRTLPMLIMMETVRRKFMKQIQDRKEAAMHWESNIPPTINQKLQKAQQKKIYLDPIHYREYEF</sequence>
<protein>
    <submittedName>
        <fullName evidence="2">Uncharacterized protein</fullName>
    </submittedName>
</protein>
<proteinExistence type="predicted"/>
<feature type="region of interest" description="Disordered" evidence="1">
    <location>
        <begin position="48"/>
        <end position="100"/>
    </location>
</feature>
<reference evidence="2" key="1">
    <citation type="journal article" date="2023" name="Plant J.">
        <title>Genome sequences and population genomics provide insights into the demographic history, inbreeding, and mutation load of two 'living fossil' tree species of Dipteronia.</title>
        <authorList>
            <person name="Feng Y."/>
            <person name="Comes H.P."/>
            <person name="Chen J."/>
            <person name="Zhu S."/>
            <person name="Lu R."/>
            <person name="Zhang X."/>
            <person name="Li P."/>
            <person name="Qiu J."/>
            <person name="Olsen K.M."/>
            <person name="Qiu Y."/>
        </authorList>
    </citation>
    <scope>NUCLEOTIDE SEQUENCE</scope>
    <source>
        <strain evidence="2">KIB01</strain>
    </source>
</reference>
<keyword evidence="3" id="KW-1185">Reference proteome</keyword>
<feature type="compositionally biased region" description="Polar residues" evidence="1">
    <location>
        <begin position="48"/>
        <end position="57"/>
    </location>
</feature>
<dbReference type="AlphaFoldDB" id="A0AAD9U734"/>
<name>A0AAD9U734_9ROSI</name>
<evidence type="ECO:0000256" key="1">
    <source>
        <dbReference type="SAM" id="MobiDB-lite"/>
    </source>
</evidence>
<dbReference type="Proteomes" id="UP001280121">
    <property type="component" value="Unassembled WGS sequence"/>
</dbReference>
<dbReference type="EMBL" id="JANJYI010000005">
    <property type="protein sequence ID" value="KAK2649057.1"/>
    <property type="molecule type" value="Genomic_DNA"/>
</dbReference>
<gene>
    <name evidence="2" type="ORF">Ddye_016546</name>
</gene>
<organism evidence="2 3">
    <name type="scientific">Dipteronia dyeriana</name>
    <dbReference type="NCBI Taxonomy" id="168575"/>
    <lineage>
        <taxon>Eukaryota</taxon>
        <taxon>Viridiplantae</taxon>
        <taxon>Streptophyta</taxon>
        <taxon>Embryophyta</taxon>
        <taxon>Tracheophyta</taxon>
        <taxon>Spermatophyta</taxon>
        <taxon>Magnoliopsida</taxon>
        <taxon>eudicotyledons</taxon>
        <taxon>Gunneridae</taxon>
        <taxon>Pentapetalae</taxon>
        <taxon>rosids</taxon>
        <taxon>malvids</taxon>
        <taxon>Sapindales</taxon>
        <taxon>Sapindaceae</taxon>
        <taxon>Hippocastanoideae</taxon>
        <taxon>Acereae</taxon>
        <taxon>Dipteronia</taxon>
    </lineage>
</organism>
<evidence type="ECO:0000313" key="2">
    <source>
        <dbReference type="EMBL" id="KAK2649057.1"/>
    </source>
</evidence>
<accession>A0AAD9U734</accession>